<reference evidence="5" key="1">
    <citation type="submission" date="2017-02" db="EMBL/GenBank/DDBJ databases">
        <authorList>
            <person name="Tafer H."/>
            <person name="Lopandic K."/>
        </authorList>
    </citation>
    <scope>NUCLEOTIDE SEQUENCE [LARGE SCALE GENOMIC DNA]</scope>
    <source>
        <strain evidence="5">CBS 366.77</strain>
    </source>
</reference>
<dbReference type="PANTHER" id="PTHR38794:SF1">
    <property type="entry name" value="INTEGRAL MEMBRANE PROTEIN"/>
    <property type="match status" value="1"/>
</dbReference>
<evidence type="ECO:0000313" key="4">
    <source>
        <dbReference type="EMBL" id="RJE23603.1"/>
    </source>
</evidence>
<dbReference type="Proteomes" id="UP000266188">
    <property type="component" value="Unassembled WGS sequence"/>
</dbReference>
<keyword evidence="2" id="KW-0472">Membrane</keyword>
<comment type="caution">
    <text evidence="4">The sequence shown here is derived from an EMBL/GenBank/DDBJ whole genome shotgun (WGS) entry which is preliminary data.</text>
</comment>
<gene>
    <name evidence="4" type="ORF">PHISCL_04059</name>
</gene>
<dbReference type="AlphaFoldDB" id="A0A3A2ZMW8"/>
<dbReference type="PANTHER" id="PTHR38794">
    <property type="entry name" value="INTEGRAL MEMBRANE PROTEIN"/>
    <property type="match status" value="1"/>
</dbReference>
<feature type="transmembrane region" description="Helical" evidence="2">
    <location>
        <begin position="143"/>
        <end position="166"/>
    </location>
</feature>
<evidence type="ECO:0000256" key="2">
    <source>
        <dbReference type="SAM" id="Phobius"/>
    </source>
</evidence>
<evidence type="ECO:0000259" key="3">
    <source>
        <dbReference type="Pfam" id="PF20684"/>
    </source>
</evidence>
<keyword evidence="2" id="KW-1133">Transmembrane helix</keyword>
<dbReference type="Pfam" id="PF20684">
    <property type="entry name" value="Fung_rhodopsin"/>
    <property type="match status" value="1"/>
</dbReference>
<sequence length="297" mass="32526">MQSIALSMATANGYGRHMKELADTQLSSMMKSQYAANILFMVSVCLSKLAMITFVRGLSVAALDRRFAMGLEIFVAVWTVVGVFGMAFSCHVPHTWDYLNQQCFNTTAWSIYLGVTNILTEVAILAQAILIIIRVKTNLQKKFLLASVFSFRILVIAAIACELAFINRSPSSHDPTFDTAPATIAMEFTQALSIVTACAPQLKPFLDSLQSTGMRLNGMTGSYSYKASGSNSYARTGRSGGHSKNSRSIPLREGNHTVVTAKGDWDVDSQSSQTQIIREVRTWTVTDAPRSPVDENL</sequence>
<dbReference type="InterPro" id="IPR049326">
    <property type="entry name" value="Rhodopsin_dom_fungi"/>
</dbReference>
<feature type="transmembrane region" description="Helical" evidence="2">
    <location>
        <begin position="67"/>
        <end position="89"/>
    </location>
</feature>
<dbReference type="OrthoDB" id="3918601at2759"/>
<name>A0A3A2ZMW8_9EURO</name>
<evidence type="ECO:0000313" key="5">
    <source>
        <dbReference type="Proteomes" id="UP000266188"/>
    </source>
</evidence>
<protein>
    <recommendedName>
        <fullName evidence="3">Rhodopsin domain-containing protein</fullName>
    </recommendedName>
</protein>
<feature type="domain" description="Rhodopsin" evidence="3">
    <location>
        <begin position="6"/>
        <end position="206"/>
    </location>
</feature>
<keyword evidence="2" id="KW-0812">Transmembrane</keyword>
<organism evidence="4 5">
    <name type="scientific">Aspergillus sclerotialis</name>
    <dbReference type="NCBI Taxonomy" id="2070753"/>
    <lineage>
        <taxon>Eukaryota</taxon>
        <taxon>Fungi</taxon>
        <taxon>Dikarya</taxon>
        <taxon>Ascomycota</taxon>
        <taxon>Pezizomycotina</taxon>
        <taxon>Eurotiomycetes</taxon>
        <taxon>Eurotiomycetidae</taxon>
        <taxon>Eurotiales</taxon>
        <taxon>Aspergillaceae</taxon>
        <taxon>Aspergillus</taxon>
        <taxon>Aspergillus subgen. Polypaecilum</taxon>
    </lineage>
</organism>
<feature type="transmembrane region" description="Helical" evidence="2">
    <location>
        <begin position="34"/>
        <end position="55"/>
    </location>
</feature>
<keyword evidence="5" id="KW-1185">Reference proteome</keyword>
<evidence type="ECO:0000256" key="1">
    <source>
        <dbReference type="SAM" id="MobiDB-lite"/>
    </source>
</evidence>
<dbReference type="EMBL" id="MVGC01000113">
    <property type="protein sequence ID" value="RJE23603.1"/>
    <property type="molecule type" value="Genomic_DNA"/>
</dbReference>
<feature type="transmembrane region" description="Helical" evidence="2">
    <location>
        <begin position="109"/>
        <end position="131"/>
    </location>
</feature>
<feature type="region of interest" description="Disordered" evidence="1">
    <location>
        <begin position="231"/>
        <end position="253"/>
    </location>
</feature>
<proteinExistence type="predicted"/>
<accession>A0A3A2ZMW8</accession>